<feature type="domain" description="Retrotransposon Copia-like N-terminal" evidence="1">
    <location>
        <begin position="1"/>
        <end position="40"/>
    </location>
</feature>
<dbReference type="Proteomes" id="UP001154282">
    <property type="component" value="Unassembled WGS sequence"/>
</dbReference>
<keyword evidence="3" id="KW-1185">Reference proteome</keyword>
<proteinExistence type="predicted"/>
<feature type="non-terminal residue" evidence="2">
    <location>
        <position position="46"/>
    </location>
</feature>
<comment type="caution">
    <text evidence="2">The sequence shown here is derived from an EMBL/GenBank/DDBJ whole genome shotgun (WGS) entry which is preliminary data.</text>
</comment>
<sequence>MPLVGEKLTTANYNNWSQAMLNALGAKNKLGFVNDTITRPGENHQN</sequence>
<dbReference type="PANTHER" id="PTHR37610:SF97">
    <property type="entry name" value="RETROTRANSPOSON GAG DOMAIN-CONTAINING PROTEIN"/>
    <property type="match status" value="1"/>
</dbReference>
<dbReference type="AlphaFoldDB" id="A0AAV0R408"/>
<dbReference type="Pfam" id="PF14244">
    <property type="entry name" value="Retrotran_gag_3"/>
    <property type="match status" value="1"/>
</dbReference>
<dbReference type="InterPro" id="IPR029472">
    <property type="entry name" value="Copia-like_N"/>
</dbReference>
<evidence type="ECO:0000313" key="3">
    <source>
        <dbReference type="Proteomes" id="UP001154282"/>
    </source>
</evidence>
<gene>
    <name evidence="2" type="ORF">LITE_LOCUS45862</name>
</gene>
<reference evidence="2" key="1">
    <citation type="submission" date="2022-08" db="EMBL/GenBank/DDBJ databases">
        <authorList>
            <person name="Gutierrez-Valencia J."/>
        </authorList>
    </citation>
    <scope>NUCLEOTIDE SEQUENCE</scope>
</reference>
<dbReference type="PANTHER" id="PTHR37610">
    <property type="entry name" value="CCHC-TYPE DOMAIN-CONTAINING PROTEIN"/>
    <property type="match status" value="1"/>
</dbReference>
<protein>
    <recommendedName>
        <fullName evidence="1">Retrotransposon Copia-like N-terminal domain-containing protein</fullName>
    </recommendedName>
</protein>
<dbReference type="EMBL" id="CAMGYJ010000010">
    <property type="protein sequence ID" value="CAI0551212.1"/>
    <property type="molecule type" value="Genomic_DNA"/>
</dbReference>
<evidence type="ECO:0000259" key="1">
    <source>
        <dbReference type="Pfam" id="PF14244"/>
    </source>
</evidence>
<name>A0AAV0R408_9ROSI</name>
<accession>A0AAV0R408</accession>
<organism evidence="2 3">
    <name type="scientific">Linum tenue</name>
    <dbReference type="NCBI Taxonomy" id="586396"/>
    <lineage>
        <taxon>Eukaryota</taxon>
        <taxon>Viridiplantae</taxon>
        <taxon>Streptophyta</taxon>
        <taxon>Embryophyta</taxon>
        <taxon>Tracheophyta</taxon>
        <taxon>Spermatophyta</taxon>
        <taxon>Magnoliopsida</taxon>
        <taxon>eudicotyledons</taxon>
        <taxon>Gunneridae</taxon>
        <taxon>Pentapetalae</taxon>
        <taxon>rosids</taxon>
        <taxon>fabids</taxon>
        <taxon>Malpighiales</taxon>
        <taxon>Linaceae</taxon>
        <taxon>Linum</taxon>
    </lineage>
</organism>
<evidence type="ECO:0000313" key="2">
    <source>
        <dbReference type="EMBL" id="CAI0551212.1"/>
    </source>
</evidence>